<protein>
    <submittedName>
        <fullName evidence="2">Hypp4923 protein</fullName>
    </submittedName>
</protein>
<evidence type="ECO:0000256" key="1">
    <source>
        <dbReference type="SAM" id="MobiDB-lite"/>
    </source>
</evidence>
<evidence type="ECO:0000313" key="3">
    <source>
        <dbReference type="Proteomes" id="UP000838412"/>
    </source>
</evidence>
<accession>A0A8K0AB75</accession>
<dbReference type="EMBL" id="OV696693">
    <property type="protein sequence ID" value="CAH1272728.1"/>
    <property type="molecule type" value="Genomic_DNA"/>
</dbReference>
<feature type="compositionally biased region" description="Polar residues" evidence="1">
    <location>
        <begin position="221"/>
        <end position="230"/>
    </location>
</feature>
<proteinExistence type="predicted"/>
<organism evidence="2 3">
    <name type="scientific">Branchiostoma lanceolatum</name>
    <name type="common">Common lancelet</name>
    <name type="synonym">Amphioxus lanceolatum</name>
    <dbReference type="NCBI Taxonomy" id="7740"/>
    <lineage>
        <taxon>Eukaryota</taxon>
        <taxon>Metazoa</taxon>
        <taxon>Chordata</taxon>
        <taxon>Cephalochordata</taxon>
        <taxon>Leptocardii</taxon>
        <taxon>Amphioxiformes</taxon>
        <taxon>Branchiostomatidae</taxon>
        <taxon>Branchiostoma</taxon>
    </lineage>
</organism>
<dbReference type="InterPro" id="IPR029380">
    <property type="entry name" value="FAM124"/>
</dbReference>
<dbReference type="OrthoDB" id="10011619at2759"/>
<dbReference type="Proteomes" id="UP000838412">
    <property type="component" value="Chromosome 8"/>
</dbReference>
<evidence type="ECO:0000313" key="2">
    <source>
        <dbReference type="EMBL" id="CAH1272728.1"/>
    </source>
</evidence>
<reference evidence="2" key="1">
    <citation type="submission" date="2022-01" db="EMBL/GenBank/DDBJ databases">
        <authorList>
            <person name="Braso-Vives M."/>
        </authorList>
    </citation>
    <scope>NUCLEOTIDE SEQUENCE</scope>
</reference>
<sequence length="416" mass="45642">MASLVTEDCEGIFNDREEGSDEVDGAPASYGTRGIFLGKDADIPPKYFLHKIFSPFSEGMQSFQRRSEKPPKLKLLHKDWGHTMSATVTGEGRLGLVCLEPLGPLTLNEDHAKKVSETIMSQAKDVQCEPIRWNPTNLLYLFKDNEAYLDLGKAFSNGQLDEVMGFKVVKIEPAMFVNPPKCLVEVETAAGQGEDLQGALLHVIAPFSGAFPFLTVREANSTDNGAATSNNREDGPPAKNRRTEDVVPPISLTLSFPGNMQSRATQVNERLASSWRRVNFPDQTETDPAFYVDERGRLPAIGVATGAPAAGVKLSVFVQDEAKFAEMAGFYAKVLGTDAMERVTKEGQSKVSMFPLSPRAEFYVIRQPALNLRTASNLTLYFQVSGFTLPGRRVGDDHMELTDPEGNKVVLFTVGK</sequence>
<feature type="region of interest" description="Disordered" evidence="1">
    <location>
        <begin position="221"/>
        <end position="243"/>
    </location>
</feature>
<name>A0A8K0AB75_BRALA</name>
<feature type="compositionally biased region" description="Basic and acidic residues" evidence="1">
    <location>
        <begin position="231"/>
        <end position="243"/>
    </location>
</feature>
<gene>
    <name evidence="2" type="primary">Hypp4923</name>
    <name evidence="2" type="ORF">BLAG_LOCUS24298</name>
</gene>
<dbReference type="AlphaFoldDB" id="A0A8K0AB75"/>
<dbReference type="PANTHER" id="PTHR14715">
    <property type="entry name" value="FAM124 DOMAIN-CONTAINING PROTEIN-RELATED"/>
    <property type="match status" value="1"/>
</dbReference>
<keyword evidence="3" id="KW-1185">Reference proteome</keyword>
<dbReference type="PANTHER" id="PTHR14715:SF7">
    <property type="entry name" value="FAM124 DOMAIN-CONTAINING PROTEIN"/>
    <property type="match status" value="1"/>
</dbReference>